<dbReference type="WBParaSite" id="MhA1_Contig2049.frz3.gene4">
    <property type="protein sequence ID" value="MhA1_Contig2049.frz3.gene4"/>
    <property type="gene ID" value="MhA1_Contig2049.frz3.gene4"/>
</dbReference>
<dbReference type="AlphaFoldDB" id="A0A1I8BF65"/>
<evidence type="ECO:0000313" key="3">
    <source>
        <dbReference type="WBParaSite" id="MhA1_Contig2049.frz3.gene4"/>
    </source>
</evidence>
<protein>
    <submittedName>
        <fullName evidence="3">Uncharacterized protein</fullName>
    </submittedName>
</protein>
<sequence>MLKEWKETVEEQKEEAREHAEEDQGCGEEEATPKKGSGKKRRGCGKGRGRGKIPEVATSLRTPRKLVKVKLFEWQQMAEEMHRHLGNNVVERPPASARLYLLTAEKARGLWSHRALQISW</sequence>
<name>A0A1I8BF65_MELHA</name>
<keyword evidence="2" id="KW-1185">Reference proteome</keyword>
<feature type="compositionally biased region" description="Basic residues" evidence="1">
    <location>
        <begin position="36"/>
        <end position="51"/>
    </location>
</feature>
<accession>A0A1I8BF65</accession>
<dbReference type="Proteomes" id="UP000095281">
    <property type="component" value="Unplaced"/>
</dbReference>
<reference evidence="3" key="1">
    <citation type="submission" date="2016-11" db="UniProtKB">
        <authorList>
            <consortium name="WormBaseParasite"/>
        </authorList>
    </citation>
    <scope>IDENTIFICATION</scope>
</reference>
<evidence type="ECO:0000256" key="1">
    <source>
        <dbReference type="SAM" id="MobiDB-lite"/>
    </source>
</evidence>
<feature type="compositionally biased region" description="Basic and acidic residues" evidence="1">
    <location>
        <begin position="1"/>
        <end position="22"/>
    </location>
</feature>
<organism evidence="2 3">
    <name type="scientific">Meloidogyne hapla</name>
    <name type="common">Root-knot nematode worm</name>
    <dbReference type="NCBI Taxonomy" id="6305"/>
    <lineage>
        <taxon>Eukaryota</taxon>
        <taxon>Metazoa</taxon>
        <taxon>Ecdysozoa</taxon>
        <taxon>Nematoda</taxon>
        <taxon>Chromadorea</taxon>
        <taxon>Rhabditida</taxon>
        <taxon>Tylenchina</taxon>
        <taxon>Tylenchomorpha</taxon>
        <taxon>Tylenchoidea</taxon>
        <taxon>Meloidogynidae</taxon>
        <taxon>Meloidogyninae</taxon>
        <taxon>Meloidogyne</taxon>
    </lineage>
</organism>
<evidence type="ECO:0000313" key="2">
    <source>
        <dbReference type="Proteomes" id="UP000095281"/>
    </source>
</evidence>
<feature type="region of interest" description="Disordered" evidence="1">
    <location>
        <begin position="1"/>
        <end position="59"/>
    </location>
</feature>
<proteinExistence type="predicted"/>